<accession>A0A117I494</accession>
<dbReference type="InterPro" id="IPR036390">
    <property type="entry name" value="WH_DNA-bd_sf"/>
</dbReference>
<dbReference type="OrthoDB" id="4463574at2"/>
<dbReference type="GO" id="GO:0003677">
    <property type="term" value="F:DNA binding"/>
    <property type="evidence" value="ECO:0007669"/>
    <property type="project" value="UniProtKB-KW"/>
</dbReference>
<dbReference type="Proteomes" id="UP000069620">
    <property type="component" value="Unassembled WGS sequence"/>
</dbReference>
<evidence type="ECO:0000256" key="3">
    <source>
        <dbReference type="ARBA" id="ARBA00023163"/>
    </source>
</evidence>
<evidence type="ECO:0000313" key="6">
    <source>
        <dbReference type="EMBL" id="GAS86554.1"/>
    </source>
</evidence>
<dbReference type="PANTHER" id="PTHR42756">
    <property type="entry name" value="TRANSCRIPTIONAL REGULATOR, MARR"/>
    <property type="match status" value="1"/>
</dbReference>
<protein>
    <submittedName>
        <fullName evidence="6">MarR family transcriptional regulator</fullName>
    </submittedName>
</protein>
<dbReference type="InterPro" id="IPR000835">
    <property type="entry name" value="HTH_MarR-typ"/>
</dbReference>
<keyword evidence="2" id="KW-0238">DNA-binding</keyword>
<evidence type="ECO:0000259" key="5">
    <source>
        <dbReference type="PROSITE" id="PS50995"/>
    </source>
</evidence>
<sequence>MGLSNRAGTLDRMSGSGDGNDLKSPENMVGVMMNYILRRMQAEADGDLLPHGMKTRHAVVLTLLRDLGEQPQSELPQALGIDATGVVALLNGLEDEGLIERRRSSEDRRKHNVLITKAGRRRLADIEQVAADLEHRMLGLDPAELHTLHALLTKAMTNLANGPQLSPR</sequence>
<dbReference type="SUPFAM" id="SSF46785">
    <property type="entry name" value="Winged helix' DNA-binding domain"/>
    <property type="match status" value="1"/>
</dbReference>
<dbReference type="InterPro" id="IPR036388">
    <property type="entry name" value="WH-like_DNA-bd_sf"/>
</dbReference>
<organism evidence="6 7">
    <name type="scientific">Mycolicibacterium brisbanense</name>
    <dbReference type="NCBI Taxonomy" id="146020"/>
    <lineage>
        <taxon>Bacteria</taxon>
        <taxon>Bacillati</taxon>
        <taxon>Actinomycetota</taxon>
        <taxon>Actinomycetes</taxon>
        <taxon>Mycobacteriales</taxon>
        <taxon>Mycobacteriaceae</taxon>
        <taxon>Mycolicibacterium</taxon>
    </lineage>
</organism>
<keyword evidence="1" id="KW-0805">Transcription regulation</keyword>
<evidence type="ECO:0000256" key="2">
    <source>
        <dbReference type="ARBA" id="ARBA00023125"/>
    </source>
</evidence>
<dbReference type="EMBL" id="BCSX01000007">
    <property type="protein sequence ID" value="GAS86554.1"/>
    <property type="molecule type" value="Genomic_DNA"/>
</dbReference>
<dbReference type="SMART" id="SM00347">
    <property type="entry name" value="HTH_MARR"/>
    <property type="match status" value="1"/>
</dbReference>
<keyword evidence="7" id="KW-1185">Reference proteome</keyword>
<feature type="domain" description="HTH marR-type" evidence="5">
    <location>
        <begin position="26"/>
        <end position="157"/>
    </location>
</feature>
<gene>
    <name evidence="6" type="ORF">RMCB_0650</name>
</gene>
<dbReference type="GO" id="GO:0003700">
    <property type="term" value="F:DNA-binding transcription factor activity"/>
    <property type="evidence" value="ECO:0007669"/>
    <property type="project" value="InterPro"/>
</dbReference>
<feature type="region of interest" description="Disordered" evidence="4">
    <location>
        <begin position="1"/>
        <end position="25"/>
    </location>
</feature>
<name>A0A117I494_9MYCO</name>
<dbReference type="AlphaFoldDB" id="A0A117I494"/>
<reference evidence="7" key="1">
    <citation type="journal article" date="2016" name="Genome Announc.">
        <title>Draft Genome Sequences of Five Rapidly Growing Mycobacterium Species, M. thermoresistibile, M. fortuitum subsp. acetamidolyticum, M. canariasense, M. brisbanense, and M. novocastrense.</title>
        <authorList>
            <person name="Katahira K."/>
            <person name="Ogura Y."/>
            <person name="Gotoh Y."/>
            <person name="Hayashi T."/>
        </authorList>
    </citation>
    <scope>NUCLEOTIDE SEQUENCE [LARGE SCALE GENOMIC DNA]</scope>
    <source>
        <strain evidence="7">JCM15654</strain>
    </source>
</reference>
<evidence type="ECO:0000256" key="1">
    <source>
        <dbReference type="ARBA" id="ARBA00023015"/>
    </source>
</evidence>
<proteinExistence type="predicted"/>
<dbReference type="Gene3D" id="1.10.10.10">
    <property type="entry name" value="Winged helix-like DNA-binding domain superfamily/Winged helix DNA-binding domain"/>
    <property type="match status" value="1"/>
</dbReference>
<dbReference type="Pfam" id="PF01047">
    <property type="entry name" value="MarR"/>
    <property type="match status" value="1"/>
</dbReference>
<reference evidence="7" key="2">
    <citation type="submission" date="2016-02" db="EMBL/GenBank/DDBJ databases">
        <title>Draft genome sequence of five rapidly growing Mycobacterium species.</title>
        <authorList>
            <person name="Katahira K."/>
            <person name="Gotou Y."/>
            <person name="Iida K."/>
            <person name="Ogura Y."/>
            <person name="Hayashi T."/>
        </authorList>
    </citation>
    <scope>NUCLEOTIDE SEQUENCE [LARGE SCALE GENOMIC DNA]</scope>
    <source>
        <strain evidence="7">JCM15654</strain>
    </source>
</reference>
<dbReference type="PROSITE" id="PS50995">
    <property type="entry name" value="HTH_MARR_2"/>
    <property type="match status" value="1"/>
</dbReference>
<dbReference type="STRING" id="146020.RMCB_0650"/>
<comment type="caution">
    <text evidence="6">The sequence shown here is derived from an EMBL/GenBank/DDBJ whole genome shotgun (WGS) entry which is preliminary data.</text>
</comment>
<evidence type="ECO:0000256" key="4">
    <source>
        <dbReference type="SAM" id="MobiDB-lite"/>
    </source>
</evidence>
<dbReference type="PRINTS" id="PR00598">
    <property type="entry name" value="HTHMARR"/>
</dbReference>
<dbReference type="PANTHER" id="PTHR42756:SF1">
    <property type="entry name" value="TRANSCRIPTIONAL REPRESSOR OF EMRAB OPERON"/>
    <property type="match status" value="1"/>
</dbReference>
<evidence type="ECO:0000313" key="7">
    <source>
        <dbReference type="Proteomes" id="UP000069620"/>
    </source>
</evidence>
<keyword evidence="3" id="KW-0804">Transcription</keyword>